<feature type="region of interest" description="Disordered" evidence="6">
    <location>
        <begin position="1"/>
        <end position="23"/>
    </location>
</feature>
<reference evidence="8" key="1">
    <citation type="journal article" date="2016" name="Front. Microbiol.">
        <title>Genome Sequence of the Piezophilic, Mesophilic Sulfate-Reducing Bacterium Desulfovibrio indicus J2T.</title>
        <authorList>
            <person name="Cao J."/>
            <person name="Maignien L."/>
            <person name="Shao Z."/>
            <person name="Alain K."/>
            <person name="Jebbar M."/>
        </authorList>
    </citation>
    <scope>NUCLEOTIDE SEQUENCE</scope>
    <source>
        <strain evidence="8">DSM 16372</strain>
    </source>
</reference>
<keyword evidence="9" id="KW-1185">Reference proteome</keyword>
<dbReference type="NCBIfam" id="TIGR00728">
    <property type="entry name" value="OPT_sfam"/>
    <property type="match status" value="1"/>
</dbReference>
<dbReference type="Proteomes" id="UP001055247">
    <property type="component" value="Unassembled WGS sequence"/>
</dbReference>
<dbReference type="GO" id="GO:0035673">
    <property type="term" value="F:oligopeptide transmembrane transporter activity"/>
    <property type="evidence" value="ECO:0007669"/>
    <property type="project" value="InterPro"/>
</dbReference>
<evidence type="ECO:0000313" key="8">
    <source>
        <dbReference type="EMBL" id="GJD89240.1"/>
    </source>
</evidence>
<feature type="transmembrane region" description="Helical" evidence="7">
    <location>
        <begin position="98"/>
        <end position="119"/>
    </location>
</feature>
<proteinExistence type="predicted"/>
<evidence type="ECO:0000256" key="4">
    <source>
        <dbReference type="ARBA" id="ARBA00022989"/>
    </source>
</evidence>
<dbReference type="RefSeq" id="WP_238230134.1">
    <property type="nucleotide sequence ID" value="NZ_BPQO01000010.1"/>
</dbReference>
<dbReference type="EMBL" id="BPQO01000010">
    <property type="protein sequence ID" value="GJD89240.1"/>
    <property type="molecule type" value="Genomic_DNA"/>
</dbReference>
<feature type="transmembrane region" description="Helical" evidence="7">
    <location>
        <begin position="125"/>
        <end position="143"/>
    </location>
</feature>
<dbReference type="PANTHER" id="PTHR31645">
    <property type="entry name" value="OLIGOPEPTIDE TRANSPORTER YGL114W-RELATED"/>
    <property type="match status" value="1"/>
</dbReference>
<feature type="transmembrane region" description="Helical" evidence="7">
    <location>
        <begin position="383"/>
        <end position="408"/>
    </location>
</feature>
<reference evidence="8" key="2">
    <citation type="submission" date="2021-08" db="EMBL/GenBank/DDBJ databases">
        <authorList>
            <person name="Tani A."/>
            <person name="Ola A."/>
            <person name="Ogura Y."/>
            <person name="Katsura K."/>
            <person name="Hayashi T."/>
        </authorList>
    </citation>
    <scope>NUCLEOTIDE SEQUENCE</scope>
    <source>
        <strain evidence="8">DSM 16372</strain>
    </source>
</reference>
<dbReference type="Pfam" id="PF03169">
    <property type="entry name" value="OPT"/>
    <property type="match status" value="1"/>
</dbReference>
<comment type="caution">
    <text evidence="8">The sequence shown here is derived from an EMBL/GenBank/DDBJ whole genome shotgun (WGS) entry which is preliminary data.</text>
</comment>
<dbReference type="InterPro" id="IPR004814">
    <property type="entry name" value="Oligopep_transpt"/>
</dbReference>
<comment type="subcellular location">
    <subcellularLocation>
        <location evidence="1">Membrane</location>
        <topology evidence="1">Multi-pass membrane protein</topology>
    </subcellularLocation>
</comment>
<feature type="transmembrane region" description="Helical" evidence="7">
    <location>
        <begin position="297"/>
        <end position="320"/>
    </location>
</feature>
<evidence type="ECO:0000256" key="5">
    <source>
        <dbReference type="ARBA" id="ARBA00023136"/>
    </source>
</evidence>
<feature type="transmembrane region" description="Helical" evidence="7">
    <location>
        <begin position="37"/>
        <end position="55"/>
    </location>
</feature>
<sequence>MDQPTPTAPRGAQGPRLEAGSRGLAPHRDAAEITARGLALGAAITVVFMAANVYMGLKTGMTFSSSIPAAMISMGCLRLLGGAGILENNIVQTQASAAGTLCNVILVLPGLVLIGHWHGFPFWETAGITLIGGLLGVAFSIPLRRALVMGESLPYPEGVAAAEVLRTGQEHAGEHGGEHAGEEGRGRPAGGERGLATLLAAAAAAGLVSLATNGLKVLAEGVRGALVAGGAVFGLGTGFSLALVGVGYLVGIGACLAVLTGVVIAWGIAVPVLTALGEHGGAPAEAAQAVWADQVRLIGAGIIAVGGLWTVGSLAGPILGSVRAALASARSAGGEHAMRRLPRQERDLPLPWIAGGALALSLPLAGLVWHFAAAAGLGGMLPVLVGVLTLFVLVFGFLMAAACGYLAGLLGSSSSPISGIGILTTMAAALLLPLLLGRAAGPEGERFVVAAALLVAAVIVTTASIANDNLQDLKTGQLVDATPWRQQVVLIVGVVVGSAVIAPLMALLYEAYGFAGALPREGMSADSAMAVPQAALVTQIATGIVGGTLPWTMVLIGIGLGAVLVVLEARLRRRGLTFPALTVGIGMYLPLSVEMTIALGGILGWLAERHLRRRTPEAERAGAVEAARRRGVLLASGFLVGESCVGVLLAGADWLSGRSGVLALGFEGPAATWLGLAVFGIGLGAFYRLTARAPG</sequence>
<keyword evidence="2" id="KW-0813">Transport</keyword>
<evidence type="ECO:0000256" key="2">
    <source>
        <dbReference type="ARBA" id="ARBA00022448"/>
    </source>
</evidence>
<accession>A0AAV4ZLA9</accession>
<dbReference type="GO" id="GO:0016020">
    <property type="term" value="C:membrane"/>
    <property type="evidence" value="ECO:0007669"/>
    <property type="project" value="UniProtKB-SubCell"/>
</dbReference>
<feature type="transmembrane region" description="Helical" evidence="7">
    <location>
        <begin position="553"/>
        <end position="571"/>
    </location>
</feature>
<dbReference type="InterPro" id="IPR045035">
    <property type="entry name" value="YSL-like"/>
</dbReference>
<dbReference type="NCBIfam" id="TIGR00733">
    <property type="entry name" value="OPT family oligopeptide transporter"/>
    <property type="match status" value="1"/>
</dbReference>
<protein>
    <recommendedName>
        <fullName evidence="10">Peptide transporter</fullName>
    </recommendedName>
</protein>
<evidence type="ECO:0000313" key="9">
    <source>
        <dbReference type="Proteomes" id="UP001055247"/>
    </source>
</evidence>
<feature type="transmembrane region" description="Helical" evidence="7">
    <location>
        <begin position="420"/>
        <end position="441"/>
    </location>
</feature>
<evidence type="ECO:0008006" key="10">
    <source>
        <dbReference type="Google" id="ProtNLM"/>
    </source>
</evidence>
<evidence type="ECO:0000256" key="7">
    <source>
        <dbReference type="SAM" id="Phobius"/>
    </source>
</evidence>
<feature type="transmembrane region" description="Helical" evidence="7">
    <location>
        <begin position="670"/>
        <end position="689"/>
    </location>
</feature>
<feature type="transmembrane region" description="Helical" evidence="7">
    <location>
        <begin position="348"/>
        <end position="371"/>
    </location>
</feature>
<feature type="transmembrane region" description="Helical" evidence="7">
    <location>
        <begin position="488"/>
        <end position="509"/>
    </location>
</feature>
<dbReference type="InterPro" id="IPR004813">
    <property type="entry name" value="OPT"/>
</dbReference>
<evidence type="ECO:0000256" key="1">
    <source>
        <dbReference type="ARBA" id="ARBA00004141"/>
    </source>
</evidence>
<feature type="transmembrane region" description="Helical" evidence="7">
    <location>
        <begin position="447"/>
        <end position="467"/>
    </location>
</feature>
<feature type="transmembrane region" description="Helical" evidence="7">
    <location>
        <begin position="195"/>
        <end position="219"/>
    </location>
</feature>
<feature type="transmembrane region" description="Helical" evidence="7">
    <location>
        <begin position="225"/>
        <end position="249"/>
    </location>
</feature>
<name>A0AAV4ZLA9_9HYPH</name>
<organism evidence="8 9">
    <name type="scientific">Methylobacterium hispanicum</name>
    <dbReference type="NCBI Taxonomy" id="270350"/>
    <lineage>
        <taxon>Bacteria</taxon>
        <taxon>Pseudomonadati</taxon>
        <taxon>Pseudomonadota</taxon>
        <taxon>Alphaproteobacteria</taxon>
        <taxon>Hyphomicrobiales</taxon>
        <taxon>Methylobacteriaceae</taxon>
        <taxon>Methylobacterium</taxon>
    </lineage>
</organism>
<keyword evidence="3 7" id="KW-0812">Transmembrane</keyword>
<keyword evidence="4 7" id="KW-1133">Transmembrane helix</keyword>
<feature type="transmembrane region" description="Helical" evidence="7">
    <location>
        <begin position="67"/>
        <end position="86"/>
    </location>
</feature>
<evidence type="ECO:0000256" key="6">
    <source>
        <dbReference type="SAM" id="MobiDB-lite"/>
    </source>
</evidence>
<feature type="transmembrane region" description="Helical" evidence="7">
    <location>
        <begin position="632"/>
        <end position="650"/>
    </location>
</feature>
<dbReference type="AlphaFoldDB" id="A0AAV4ZLA9"/>
<dbReference type="PANTHER" id="PTHR31645:SF0">
    <property type="entry name" value="OLIGOPEPTIDE TRANSPORTER YGL114W-RELATED"/>
    <property type="match status" value="1"/>
</dbReference>
<keyword evidence="5 7" id="KW-0472">Membrane</keyword>
<gene>
    <name evidence="8" type="ORF">BHAOGJBA_2766</name>
</gene>
<feature type="transmembrane region" description="Helical" evidence="7">
    <location>
        <begin position="256"/>
        <end position="277"/>
    </location>
</feature>
<evidence type="ECO:0000256" key="3">
    <source>
        <dbReference type="ARBA" id="ARBA00022692"/>
    </source>
</evidence>